<name>A0ABX1IYT3_9PSEU</name>
<evidence type="ECO:0000313" key="3">
    <source>
        <dbReference type="Proteomes" id="UP000715441"/>
    </source>
</evidence>
<keyword evidence="1" id="KW-0472">Membrane</keyword>
<evidence type="ECO:0000256" key="1">
    <source>
        <dbReference type="SAM" id="Phobius"/>
    </source>
</evidence>
<feature type="transmembrane region" description="Helical" evidence="1">
    <location>
        <begin position="168"/>
        <end position="189"/>
    </location>
</feature>
<gene>
    <name evidence="2" type="ORF">HFP15_05425</name>
</gene>
<keyword evidence="1" id="KW-1133">Transmembrane helix</keyword>
<dbReference type="RefSeq" id="WP_168512061.1">
    <property type="nucleotide sequence ID" value="NZ_JAAXLS010000002.1"/>
</dbReference>
<accession>A0ABX1IYT3</accession>
<dbReference type="EMBL" id="JAAXLS010000002">
    <property type="protein sequence ID" value="NKQ52316.1"/>
    <property type="molecule type" value="Genomic_DNA"/>
</dbReference>
<evidence type="ECO:0000313" key="2">
    <source>
        <dbReference type="EMBL" id="NKQ52316.1"/>
    </source>
</evidence>
<sequence length="335" mass="34505">MVELAGIANAVARIRLSDLLRITNLTAAQARILAWQVAGAAATDGSRTVDLDSVWVDRYGDVVISGREDRAALAAVLGALATEAERDERDDGSVRAAADAAAAGADRGTILSIVDKDPEPERVLKEIAALVEASGGRRLQPAGRRGRPTRRLRAPAPRPAARAVLRPLWRGLAALIVLGAAVLLEVLLLHDRLAGDLKLVFGDRNPPASTSAPTAPTGLPAVPPAPAAAGQVSRVELRALQPCTTGAPCPVRVLVQLSASPRPVTVSWEFQLEDRCTGARVTAPGSTVTAGAGDTDLSVVDQVQVPAAKSVAMFGVTGEPARASASALQVGGPTC</sequence>
<comment type="caution">
    <text evidence="2">The sequence shown here is derived from an EMBL/GenBank/DDBJ whole genome shotgun (WGS) entry which is preliminary data.</text>
</comment>
<dbReference type="Proteomes" id="UP000715441">
    <property type="component" value="Unassembled WGS sequence"/>
</dbReference>
<proteinExistence type="predicted"/>
<organism evidence="2 3">
    <name type="scientific">Amycolatopsis acididurans</name>
    <dbReference type="NCBI Taxonomy" id="2724524"/>
    <lineage>
        <taxon>Bacteria</taxon>
        <taxon>Bacillati</taxon>
        <taxon>Actinomycetota</taxon>
        <taxon>Actinomycetes</taxon>
        <taxon>Pseudonocardiales</taxon>
        <taxon>Pseudonocardiaceae</taxon>
        <taxon>Amycolatopsis</taxon>
    </lineage>
</organism>
<keyword evidence="1" id="KW-0812">Transmembrane</keyword>
<reference evidence="2 3" key="1">
    <citation type="submission" date="2020-04" db="EMBL/GenBank/DDBJ databases">
        <title>Novel species.</title>
        <authorList>
            <person name="Teo W.F.A."/>
            <person name="Lipun K."/>
            <person name="Srisuk N."/>
            <person name="Duangmal K."/>
        </authorList>
    </citation>
    <scope>NUCLEOTIDE SEQUENCE [LARGE SCALE GENOMIC DNA]</scope>
    <source>
        <strain evidence="2 3">K13G38</strain>
    </source>
</reference>
<keyword evidence="3" id="KW-1185">Reference proteome</keyword>
<protein>
    <submittedName>
        <fullName evidence="2">Uncharacterized protein</fullName>
    </submittedName>
</protein>